<reference evidence="2" key="1">
    <citation type="submission" date="2021-02" db="EMBL/GenBank/DDBJ databases">
        <authorList>
            <person name="Nowell W R."/>
        </authorList>
    </citation>
    <scope>NUCLEOTIDE SEQUENCE</scope>
</reference>
<evidence type="ECO:0000313" key="2">
    <source>
        <dbReference type="EMBL" id="CAF4337338.1"/>
    </source>
</evidence>
<accession>A0A820K313</accession>
<feature type="region of interest" description="Disordered" evidence="1">
    <location>
        <begin position="26"/>
        <end position="101"/>
    </location>
</feature>
<dbReference type="AlphaFoldDB" id="A0A820K313"/>
<name>A0A820K313_9BILA</name>
<dbReference type="EMBL" id="CAJOAZ010019522">
    <property type="protein sequence ID" value="CAF4337338.1"/>
    <property type="molecule type" value="Genomic_DNA"/>
</dbReference>
<comment type="caution">
    <text evidence="2">The sequence shown here is derived from an EMBL/GenBank/DDBJ whole genome shotgun (WGS) entry which is preliminary data.</text>
</comment>
<dbReference type="Proteomes" id="UP000663844">
    <property type="component" value="Unassembled WGS sequence"/>
</dbReference>
<evidence type="ECO:0000313" key="3">
    <source>
        <dbReference type="Proteomes" id="UP000663844"/>
    </source>
</evidence>
<proteinExistence type="predicted"/>
<evidence type="ECO:0000256" key="1">
    <source>
        <dbReference type="SAM" id="MobiDB-lite"/>
    </source>
</evidence>
<feature type="compositionally biased region" description="Basic residues" evidence="1">
    <location>
        <begin position="61"/>
        <end position="72"/>
    </location>
</feature>
<protein>
    <submittedName>
        <fullName evidence="2">Uncharacterized protein</fullName>
    </submittedName>
</protein>
<organism evidence="2 3">
    <name type="scientific">Adineta steineri</name>
    <dbReference type="NCBI Taxonomy" id="433720"/>
    <lineage>
        <taxon>Eukaryota</taxon>
        <taxon>Metazoa</taxon>
        <taxon>Spiralia</taxon>
        <taxon>Gnathifera</taxon>
        <taxon>Rotifera</taxon>
        <taxon>Eurotatoria</taxon>
        <taxon>Bdelloidea</taxon>
        <taxon>Adinetida</taxon>
        <taxon>Adinetidae</taxon>
        <taxon>Adineta</taxon>
    </lineage>
</organism>
<sequence length="101" mass="11515">MSVEKNRCGIDSSRCIDWTKIRRAGYKPETNESIELPYTATRSINSKEKSSKKTDKINQSKTKKQSAVKKNKHDVSSTRNNATNKSKSIKRNLNSDTTMMM</sequence>
<gene>
    <name evidence="2" type="ORF">OXD698_LOCUS48032</name>
</gene>
<feature type="compositionally biased region" description="Polar residues" evidence="1">
    <location>
        <begin position="77"/>
        <end position="101"/>
    </location>
</feature>
<feature type="compositionally biased region" description="Basic and acidic residues" evidence="1">
    <location>
        <begin position="45"/>
        <end position="58"/>
    </location>
</feature>